<evidence type="ECO:0000256" key="1">
    <source>
        <dbReference type="SAM" id="MobiDB-lite"/>
    </source>
</evidence>
<dbReference type="RefSeq" id="WP_350340705.1">
    <property type="nucleotide sequence ID" value="NZ_JAEKNQ010000020.1"/>
</dbReference>
<reference evidence="3 4" key="1">
    <citation type="submission" date="2020-10" db="EMBL/GenBank/DDBJ databases">
        <title>Ca. Dormibacterota MAGs.</title>
        <authorList>
            <person name="Montgomery K."/>
        </authorList>
    </citation>
    <scope>NUCLEOTIDE SEQUENCE [LARGE SCALE GENOMIC DNA]</scope>
    <source>
        <strain evidence="3">SC8811_S16_3</strain>
    </source>
</reference>
<protein>
    <submittedName>
        <fullName evidence="3">NAD-dependent epimerase/dehydratase family protein</fullName>
    </submittedName>
</protein>
<dbReference type="Gene3D" id="3.40.50.720">
    <property type="entry name" value="NAD(P)-binding Rossmann-like Domain"/>
    <property type="match status" value="1"/>
</dbReference>
<dbReference type="InterPro" id="IPR001509">
    <property type="entry name" value="Epimerase_deHydtase"/>
</dbReference>
<evidence type="ECO:0000313" key="4">
    <source>
        <dbReference type="Proteomes" id="UP000620075"/>
    </source>
</evidence>
<feature type="domain" description="NAD-dependent epimerase/dehydratase" evidence="2">
    <location>
        <begin position="3"/>
        <end position="102"/>
    </location>
</feature>
<sequence length="117" mass="12570">MAEVIGIDPRSRATTSAGGEFLRLDIRHSVIGELVRAVGIDTVVHTATTVDSFNRDPRAAHETNVIGSMNLLAGCSPNRRSPFRTARRRRQAACSATAAAGHRPDRHSAAPGRHHAQ</sequence>
<dbReference type="SUPFAM" id="SSF51735">
    <property type="entry name" value="NAD(P)-binding Rossmann-fold domains"/>
    <property type="match status" value="1"/>
</dbReference>
<feature type="region of interest" description="Disordered" evidence="1">
    <location>
        <begin position="78"/>
        <end position="117"/>
    </location>
</feature>
<evidence type="ECO:0000259" key="2">
    <source>
        <dbReference type="Pfam" id="PF01370"/>
    </source>
</evidence>
<dbReference type="AlphaFoldDB" id="A0A934KBT8"/>
<gene>
    <name evidence="3" type="ORF">JF888_05130</name>
</gene>
<name>A0A934KBT8_9BACT</name>
<comment type="caution">
    <text evidence="3">The sequence shown here is derived from an EMBL/GenBank/DDBJ whole genome shotgun (WGS) entry which is preliminary data.</text>
</comment>
<proteinExistence type="predicted"/>
<organism evidence="3 4">
    <name type="scientific">Candidatus Dormiibacter inghamiae</name>
    <dbReference type="NCBI Taxonomy" id="3127013"/>
    <lineage>
        <taxon>Bacteria</taxon>
        <taxon>Bacillati</taxon>
        <taxon>Candidatus Dormiibacterota</taxon>
        <taxon>Candidatus Dormibacteria</taxon>
        <taxon>Candidatus Dormibacterales</taxon>
        <taxon>Candidatus Dormibacteraceae</taxon>
        <taxon>Candidatus Dormiibacter</taxon>
    </lineage>
</organism>
<accession>A0A934KBT8</accession>
<dbReference type="Proteomes" id="UP000620075">
    <property type="component" value="Unassembled WGS sequence"/>
</dbReference>
<dbReference type="EMBL" id="JAEKNQ010000020">
    <property type="protein sequence ID" value="MBJ7602564.1"/>
    <property type="molecule type" value="Genomic_DNA"/>
</dbReference>
<feature type="compositionally biased region" description="Basic residues" evidence="1">
    <location>
        <begin position="81"/>
        <end position="91"/>
    </location>
</feature>
<dbReference type="InterPro" id="IPR036291">
    <property type="entry name" value="NAD(P)-bd_dom_sf"/>
</dbReference>
<evidence type="ECO:0000313" key="3">
    <source>
        <dbReference type="EMBL" id="MBJ7602564.1"/>
    </source>
</evidence>
<dbReference type="Pfam" id="PF01370">
    <property type="entry name" value="Epimerase"/>
    <property type="match status" value="1"/>
</dbReference>